<accession>A0A5C6QLU5</accession>
<keyword evidence="4" id="KW-1185">Reference proteome</keyword>
<sequence length="329" mass="37551">MTVNIIDPHLHLFNRSLGDYHWLKTQNPPFWPDKSLIQKDFTVEALNNALQVSNKIKLAGFVHIEAGFDNAKPWREIEYIDSIPCQNNRTVANIDLLSPPEHFQASLLRLQQYQSLIGARHILDEQASTILTNKNAQQNFAKLNEITDFIFELQLPLADESSIIVMPLLMQTIANNSQLRFIINHAGFPPKDISSDAWYLWQQHINELAKYPNVFIKCSGWEMIDRHYAMSWFSKVTSFCLNAFSIERVMLASNFPLCLLGKKLGKEAGKKLGKETGNKVSSALSNKSYGSYWQDILESSIIKQSNENEKSALLYNNALRIYQLANSQS</sequence>
<gene>
    <name evidence="3" type="ORF">ESZ36_07550</name>
</gene>
<comment type="caution">
    <text evidence="3">The sequence shown here is derived from an EMBL/GenBank/DDBJ whole genome shotgun (WGS) entry which is preliminary data.</text>
</comment>
<dbReference type="Gene3D" id="3.20.20.140">
    <property type="entry name" value="Metal-dependent hydrolases"/>
    <property type="match status" value="1"/>
</dbReference>
<dbReference type="SUPFAM" id="SSF51556">
    <property type="entry name" value="Metallo-dependent hydrolases"/>
    <property type="match status" value="1"/>
</dbReference>
<keyword evidence="3" id="KW-0378">Hydrolase</keyword>
<dbReference type="Pfam" id="PF04909">
    <property type="entry name" value="Amidohydro_2"/>
    <property type="match status" value="1"/>
</dbReference>
<dbReference type="InterPro" id="IPR006680">
    <property type="entry name" value="Amidohydro-rel"/>
</dbReference>
<dbReference type="PANTHER" id="PTHR43569:SF2">
    <property type="entry name" value="AMIDOHYDROLASE-RELATED DOMAIN-CONTAINING PROTEIN"/>
    <property type="match status" value="1"/>
</dbReference>
<dbReference type="GO" id="GO:0016787">
    <property type="term" value="F:hydrolase activity"/>
    <property type="evidence" value="ECO:0007669"/>
    <property type="project" value="UniProtKB-KW"/>
</dbReference>
<feature type="domain" description="Amidohydrolase-related" evidence="2">
    <location>
        <begin position="6"/>
        <end position="324"/>
    </location>
</feature>
<dbReference type="InterPro" id="IPR052350">
    <property type="entry name" value="Metallo-dep_Lactonases"/>
</dbReference>
<dbReference type="OrthoDB" id="9787654at2"/>
<dbReference type="AlphaFoldDB" id="A0A5C6QLU5"/>
<name>A0A5C6QLU5_9GAMM</name>
<dbReference type="EMBL" id="VOLT01000003">
    <property type="protein sequence ID" value="TWX69791.1"/>
    <property type="molecule type" value="Genomic_DNA"/>
</dbReference>
<evidence type="ECO:0000313" key="4">
    <source>
        <dbReference type="Proteomes" id="UP000321822"/>
    </source>
</evidence>
<organism evidence="3 4">
    <name type="scientific">Colwellia demingiae</name>
    <dbReference type="NCBI Taxonomy" id="89401"/>
    <lineage>
        <taxon>Bacteria</taxon>
        <taxon>Pseudomonadati</taxon>
        <taxon>Pseudomonadota</taxon>
        <taxon>Gammaproteobacteria</taxon>
        <taxon>Alteromonadales</taxon>
        <taxon>Colwelliaceae</taxon>
        <taxon>Colwellia</taxon>
    </lineage>
</organism>
<dbReference type="PANTHER" id="PTHR43569">
    <property type="entry name" value="AMIDOHYDROLASE"/>
    <property type="match status" value="1"/>
</dbReference>
<reference evidence="3 4" key="1">
    <citation type="submission" date="2019-07" db="EMBL/GenBank/DDBJ databases">
        <title>Genomes of sea-ice associated Colwellia species.</title>
        <authorList>
            <person name="Bowman J.P."/>
        </authorList>
    </citation>
    <scope>NUCLEOTIDE SEQUENCE [LARGE SCALE GENOMIC DNA]</scope>
    <source>
        <strain evidence="3 4">ACAM 459</strain>
    </source>
</reference>
<evidence type="ECO:0000313" key="3">
    <source>
        <dbReference type="EMBL" id="TWX69791.1"/>
    </source>
</evidence>
<comment type="similarity">
    <text evidence="1">Belongs to the metallo-dependent hydrolases superfamily.</text>
</comment>
<dbReference type="InterPro" id="IPR032466">
    <property type="entry name" value="Metal_Hydrolase"/>
</dbReference>
<dbReference type="RefSeq" id="WP_146785792.1">
    <property type="nucleotide sequence ID" value="NZ_VOLT01000003.1"/>
</dbReference>
<evidence type="ECO:0000256" key="1">
    <source>
        <dbReference type="ARBA" id="ARBA00038310"/>
    </source>
</evidence>
<dbReference type="Proteomes" id="UP000321822">
    <property type="component" value="Unassembled WGS sequence"/>
</dbReference>
<protein>
    <submittedName>
        <fullName evidence="3">Amidohydrolase family protein</fullName>
    </submittedName>
</protein>
<evidence type="ECO:0000259" key="2">
    <source>
        <dbReference type="Pfam" id="PF04909"/>
    </source>
</evidence>
<proteinExistence type="inferred from homology"/>